<dbReference type="EMBL" id="JARJCM010000288">
    <property type="protein sequence ID" value="KAJ7019625.1"/>
    <property type="molecule type" value="Genomic_DNA"/>
</dbReference>
<comment type="caution">
    <text evidence="1">The sequence shown here is derived from an EMBL/GenBank/DDBJ whole genome shotgun (WGS) entry which is preliminary data.</text>
</comment>
<dbReference type="AlphaFoldDB" id="A0AAD6WNV1"/>
<sequence length="103" mass="10919">MTTQRCAVPFPHPDPVCDAQARILRSLALDFELKWVGMAALIAACRAEVAAAEAEAVAEGAAEAVAADRGDKDRGMRTAKRATARMRAASESSLVVVAHDEQQ</sequence>
<dbReference type="Proteomes" id="UP001218188">
    <property type="component" value="Unassembled WGS sequence"/>
</dbReference>
<proteinExistence type="predicted"/>
<organism evidence="1 2">
    <name type="scientific">Mycena alexandri</name>
    <dbReference type="NCBI Taxonomy" id="1745969"/>
    <lineage>
        <taxon>Eukaryota</taxon>
        <taxon>Fungi</taxon>
        <taxon>Dikarya</taxon>
        <taxon>Basidiomycota</taxon>
        <taxon>Agaricomycotina</taxon>
        <taxon>Agaricomycetes</taxon>
        <taxon>Agaricomycetidae</taxon>
        <taxon>Agaricales</taxon>
        <taxon>Marasmiineae</taxon>
        <taxon>Mycenaceae</taxon>
        <taxon>Mycena</taxon>
    </lineage>
</organism>
<name>A0AAD6WNV1_9AGAR</name>
<protein>
    <submittedName>
        <fullName evidence="1">Uncharacterized protein</fullName>
    </submittedName>
</protein>
<accession>A0AAD6WNV1</accession>
<evidence type="ECO:0000313" key="2">
    <source>
        <dbReference type="Proteomes" id="UP001218188"/>
    </source>
</evidence>
<keyword evidence="2" id="KW-1185">Reference proteome</keyword>
<evidence type="ECO:0000313" key="1">
    <source>
        <dbReference type="EMBL" id="KAJ7019625.1"/>
    </source>
</evidence>
<gene>
    <name evidence="1" type="ORF">C8F04DRAFT_1276086</name>
</gene>
<reference evidence="1" key="1">
    <citation type="submission" date="2023-03" db="EMBL/GenBank/DDBJ databases">
        <title>Massive genome expansion in bonnet fungi (Mycena s.s.) driven by repeated elements and novel gene families across ecological guilds.</title>
        <authorList>
            <consortium name="Lawrence Berkeley National Laboratory"/>
            <person name="Harder C.B."/>
            <person name="Miyauchi S."/>
            <person name="Viragh M."/>
            <person name="Kuo A."/>
            <person name="Thoen E."/>
            <person name="Andreopoulos B."/>
            <person name="Lu D."/>
            <person name="Skrede I."/>
            <person name="Drula E."/>
            <person name="Henrissat B."/>
            <person name="Morin E."/>
            <person name="Kohler A."/>
            <person name="Barry K."/>
            <person name="LaButti K."/>
            <person name="Morin E."/>
            <person name="Salamov A."/>
            <person name="Lipzen A."/>
            <person name="Mereny Z."/>
            <person name="Hegedus B."/>
            <person name="Baldrian P."/>
            <person name="Stursova M."/>
            <person name="Weitz H."/>
            <person name="Taylor A."/>
            <person name="Grigoriev I.V."/>
            <person name="Nagy L.G."/>
            <person name="Martin F."/>
            <person name="Kauserud H."/>
        </authorList>
    </citation>
    <scope>NUCLEOTIDE SEQUENCE</scope>
    <source>
        <strain evidence="1">CBHHK200</strain>
    </source>
</reference>